<dbReference type="HOGENOM" id="CLU_1060613_0_0_7"/>
<organism evidence="1 2">
    <name type="scientific">Desulfobacula toluolica (strain DSM 7467 / Tol2)</name>
    <dbReference type="NCBI Taxonomy" id="651182"/>
    <lineage>
        <taxon>Bacteria</taxon>
        <taxon>Pseudomonadati</taxon>
        <taxon>Thermodesulfobacteriota</taxon>
        <taxon>Desulfobacteria</taxon>
        <taxon>Desulfobacterales</taxon>
        <taxon>Desulfobacteraceae</taxon>
        <taxon>Desulfobacula</taxon>
    </lineage>
</organism>
<dbReference type="Proteomes" id="UP000007347">
    <property type="component" value="Chromosome"/>
</dbReference>
<evidence type="ECO:0000313" key="1">
    <source>
        <dbReference type="EMBL" id="CCK81209.1"/>
    </source>
</evidence>
<sequence>MNRKRIYNIIQYALLAAGQEDDFFDRDLGPIHIIKYVYLADLAYAQYNNGESYTGIEWKFHNFGPWNNEVHCCIDPALAEINAEKRLIDSRYEENETFIRYSLANYDLFEQKGKSLPLVISARLQDDIHKYNKDTPSLLGYVYRTAPMISAAPGELLDFSLAVKKKKEKPVYELQWDRLTIKKKKKFRKAMKAIREKRASQQTQKKDGFIKSPVKPLYDDIYDEGLDWVESLGGDPIPKMEFDARFSSDIWKSQSRKGDFSE</sequence>
<protein>
    <submittedName>
        <fullName evidence="1">Conserved uncharacterized protein</fullName>
    </submittedName>
</protein>
<name>K0NAQ4_DESTT</name>
<dbReference type="RefSeq" id="WP_014958415.1">
    <property type="nucleotide sequence ID" value="NC_018645.1"/>
</dbReference>
<dbReference type="KEGG" id="dto:TOL2_C30500"/>
<gene>
    <name evidence="1" type="ordered locus">TOL2_C30500</name>
</gene>
<reference evidence="1 2" key="1">
    <citation type="journal article" date="2013" name="Environ. Microbiol.">
        <title>Complete genome, catabolic sub-proteomes and key-metabolites of Desulfobacula toluolica Tol2, a marine, aromatic compound-degrading, sulfate-reducing bacterium.</title>
        <authorList>
            <person name="Wohlbrand L."/>
            <person name="Jacob J.H."/>
            <person name="Kube M."/>
            <person name="Mussmann M."/>
            <person name="Jarling R."/>
            <person name="Beck A."/>
            <person name="Amann R."/>
            <person name="Wilkes H."/>
            <person name="Reinhardt R."/>
            <person name="Rabus R."/>
        </authorList>
    </citation>
    <scope>NUCLEOTIDE SEQUENCE [LARGE SCALE GENOMIC DNA]</scope>
    <source>
        <strain evidence="2">DSM 7467 / Tol2</strain>
    </source>
</reference>
<dbReference type="EMBL" id="FO203503">
    <property type="protein sequence ID" value="CCK81209.1"/>
    <property type="molecule type" value="Genomic_DNA"/>
</dbReference>
<keyword evidence="2" id="KW-1185">Reference proteome</keyword>
<accession>K0NAQ4</accession>
<dbReference type="AlphaFoldDB" id="K0NAQ4"/>
<proteinExistence type="predicted"/>
<dbReference type="OrthoDB" id="5423001at2"/>
<dbReference type="STRING" id="651182.TOL2_C30500"/>
<evidence type="ECO:0000313" key="2">
    <source>
        <dbReference type="Proteomes" id="UP000007347"/>
    </source>
</evidence>